<dbReference type="AlphaFoldDB" id="A0AAD8IB06"/>
<feature type="domain" description="3-oxo-5-alpha-steroid 4-dehydrogenase C-terminal" evidence="7">
    <location>
        <begin position="157"/>
        <end position="271"/>
    </location>
</feature>
<feature type="transmembrane region" description="Helical" evidence="6">
    <location>
        <begin position="131"/>
        <end position="150"/>
    </location>
</feature>
<feature type="transmembrane region" description="Helical" evidence="6">
    <location>
        <begin position="72"/>
        <end position="92"/>
    </location>
</feature>
<evidence type="ECO:0000313" key="9">
    <source>
        <dbReference type="Proteomes" id="UP001237642"/>
    </source>
</evidence>
<dbReference type="GO" id="GO:0016627">
    <property type="term" value="F:oxidoreductase activity, acting on the CH-CH group of donors"/>
    <property type="evidence" value="ECO:0007669"/>
    <property type="project" value="InterPro"/>
</dbReference>
<evidence type="ECO:0000256" key="4">
    <source>
        <dbReference type="ARBA" id="ARBA00022989"/>
    </source>
</evidence>
<name>A0AAD8IB06_9APIA</name>
<keyword evidence="3 6" id="KW-0812">Transmembrane</keyword>
<evidence type="ECO:0000256" key="6">
    <source>
        <dbReference type="SAM" id="Phobius"/>
    </source>
</evidence>
<keyword evidence="4 6" id="KW-1133">Transmembrane helix</keyword>
<dbReference type="InterPro" id="IPR001104">
    <property type="entry name" value="3-oxo-5_a-steroid_4-DH_C"/>
</dbReference>
<dbReference type="EMBL" id="JAUIZM010000005">
    <property type="protein sequence ID" value="KAK1382419.1"/>
    <property type="molecule type" value="Genomic_DNA"/>
</dbReference>
<dbReference type="Gene3D" id="1.20.120.1630">
    <property type="match status" value="1"/>
</dbReference>
<evidence type="ECO:0000256" key="3">
    <source>
        <dbReference type="ARBA" id="ARBA00022692"/>
    </source>
</evidence>
<comment type="subcellular location">
    <subcellularLocation>
        <location evidence="1">Membrane</location>
        <topology evidence="1">Multi-pass membrane protein</topology>
    </subcellularLocation>
</comment>
<evidence type="ECO:0000256" key="5">
    <source>
        <dbReference type="ARBA" id="ARBA00023136"/>
    </source>
</evidence>
<dbReference type="PANTHER" id="PTHR10556">
    <property type="entry name" value="3-OXO-5-ALPHA-STEROID 4-DEHYDROGENASE"/>
    <property type="match status" value="1"/>
</dbReference>
<dbReference type="Pfam" id="PF02544">
    <property type="entry name" value="Steroid_dh"/>
    <property type="match status" value="1"/>
</dbReference>
<feature type="transmembrane region" description="Helical" evidence="6">
    <location>
        <begin position="98"/>
        <end position="119"/>
    </location>
</feature>
<dbReference type="PROSITE" id="PS50244">
    <property type="entry name" value="S5A_REDUCTASE"/>
    <property type="match status" value="1"/>
</dbReference>
<feature type="transmembrane region" description="Helical" evidence="6">
    <location>
        <begin position="162"/>
        <end position="183"/>
    </location>
</feature>
<organism evidence="8 9">
    <name type="scientific">Heracleum sosnowskyi</name>
    <dbReference type="NCBI Taxonomy" id="360622"/>
    <lineage>
        <taxon>Eukaryota</taxon>
        <taxon>Viridiplantae</taxon>
        <taxon>Streptophyta</taxon>
        <taxon>Embryophyta</taxon>
        <taxon>Tracheophyta</taxon>
        <taxon>Spermatophyta</taxon>
        <taxon>Magnoliopsida</taxon>
        <taxon>eudicotyledons</taxon>
        <taxon>Gunneridae</taxon>
        <taxon>Pentapetalae</taxon>
        <taxon>asterids</taxon>
        <taxon>campanulids</taxon>
        <taxon>Apiales</taxon>
        <taxon>Apiaceae</taxon>
        <taxon>Apioideae</taxon>
        <taxon>apioid superclade</taxon>
        <taxon>Tordylieae</taxon>
        <taxon>Tordyliinae</taxon>
        <taxon>Heracleum</taxon>
    </lineage>
</organism>
<evidence type="ECO:0000259" key="7">
    <source>
        <dbReference type="Pfam" id="PF02544"/>
    </source>
</evidence>
<dbReference type="PANTHER" id="PTHR10556:SF35">
    <property type="entry name" value="3-OXO-5-ALPHA-STEROID 4-DEHYDROGENASE FAMILY PROTEIN"/>
    <property type="match status" value="1"/>
</dbReference>
<reference evidence="8" key="1">
    <citation type="submission" date="2023-02" db="EMBL/GenBank/DDBJ databases">
        <title>Genome of toxic invasive species Heracleum sosnowskyi carries increased number of genes despite the absence of recent whole-genome duplications.</title>
        <authorList>
            <person name="Schelkunov M."/>
            <person name="Shtratnikova V."/>
            <person name="Makarenko M."/>
            <person name="Klepikova A."/>
            <person name="Omelchenko D."/>
            <person name="Novikova G."/>
            <person name="Obukhova E."/>
            <person name="Bogdanov V."/>
            <person name="Penin A."/>
            <person name="Logacheva M."/>
        </authorList>
    </citation>
    <scope>NUCLEOTIDE SEQUENCE</scope>
    <source>
        <strain evidence="8">Hsosn_3</strain>
        <tissue evidence="8">Leaf</tissue>
    </source>
</reference>
<dbReference type="InterPro" id="IPR039357">
    <property type="entry name" value="SRD5A/TECR"/>
</dbReference>
<comment type="caution">
    <text evidence="8">The sequence shown here is derived from an EMBL/GenBank/DDBJ whole genome shotgun (WGS) entry which is preliminary data.</text>
</comment>
<gene>
    <name evidence="8" type="ORF">POM88_020154</name>
</gene>
<dbReference type="GO" id="GO:0006629">
    <property type="term" value="P:lipid metabolic process"/>
    <property type="evidence" value="ECO:0007669"/>
    <property type="project" value="InterPro"/>
</dbReference>
<proteinExistence type="inferred from homology"/>
<accession>A0AAD8IB06</accession>
<evidence type="ECO:0000256" key="2">
    <source>
        <dbReference type="ARBA" id="ARBA00007742"/>
    </source>
</evidence>
<evidence type="ECO:0000313" key="8">
    <source>
        <dbReference type="EMBL" id="KAK1382419.1"/>
    </source>
</evidence>
<sequence length="271" mass="30430">MVLSALLRFVYPPPASLFLTAMSIMSCASLVIAGLMEITGKSMIHYSKMFNTSNTKVEGSKRKMIEFSGRNGMLLAYFPAFVAGVASLTFMQDEGRRFTLVTSAIAVHFFKRLFEVLFIHKYSGSMPIDTVIIISGSYFLYAACVAYSQHLTAGFPEPMIDLKYAGTAMFLVGIIGNFYHHYLLSKLRKGGEKQYKIPHGGLFNLVICPHYLFEILEFIGISCISQTVFPLSFTVGSTSYLIGRSYATRKWYLSKFEDFPKDVKAILPYVF</sequence>
<keyword evidence="5 6" id="KW-0472">Membrane</keyword>
<dbReference type="Proteomes" id="UP001237642">
    <property type="component" value="Unassembled WGS sequence"/>
</dbReference>
<protein>
    <submittedName>
        <fullName evidence="8">3-oxo-5-alpha-steroid 4-dehydrogenase</fullName>
    </submittedName>
</protein>
<reference evidence="8" key="2">
    <citation type="submission" date="2023-05" db="EMBL/GenBank/DDBJ databases">
        <authorList>
            <person name="Schelkunov M.I."/>
        </authorList>
    </citation>
    <scope>NUCLEOTIDE SEQUENCE</scope>
    <source>
        <strain evidence="8">Hsosn_3</strain>
        <tissue evidence="8">Leaf</tissue>
    </source>
</reference>
<keyword evidence="9" id="KW-1185">Reference proteome</keyword>
<feature type="transmembrane region" description="Helical" evidence="6">
    <location>
        <begin position="15"/>
        <end position="39"/>
    </location>
</feature>
<dbReference type="GO" id="GO:0016020">
    <property type="term" value="C:membrane"/>
    <property type="evidence" value="ECO:0007669"/>
    <property type="project" value="UniProtKB-SubCell"/>
</dbReference>
<evidence type="ECO:0000256" key="1">
    <source>
        <dbReference type="ARBA" id="ARBA00004141"/>
    </source>
</evidence>
<dbReference type="FunFam" id="1.20.120.1630:FF:000017">
    <property type="entry name" value="3-oxo-5-alpha-steroid 4-dehydrogenase family protein"/>
    <property type="match status" value="1"/>
</dbReference>
<comment type="similarity">
    <text evidence="2">Belongs to the steroid 5-alpha reductase family.</text>
</comment>